<keyword evidence="4" id="KW-1185">Reference proteome</keyword>
<feature type="signal peptide" evidence="2">
    <location>
        <begin position="1"/>
        <end position="32"/>
    </location>
</feature>
<keyword evidence="1" id="KW-0802">TPR repeat</keyword>
<sequence length="569" mass="64455">MSKITKSYTLRLLLMCLCCGVFLSITVGQEQAKPYKNQLNEVENKLRVGDFGGAIQDLDQITSLYPDAAEVYYAKALLYGQTQNFDLAIDNAKLAYDKEPTLVYANFLLELHKTNGDMPAAIGLLRHLRAENPNDSNISRELIMTLHNAGQSQDALIVYDELTAKAPSSDTLDVIKAEILVDLKRNEEAKQLLNRWRGKSKIRQVYSTLGFIYLQEENPKQAIAIIQKGIDESNDPILYLDLADAHKASKKYKLAFDALMLAFKSDKVDFFDKHRVLITLMAPKNPEFSLDQVQLLANELVLRHPRTADSHVLKGEILWRRGNTQEARSLFLTAVGINPKHIDAWRMLINTDLGLNEADIAVQHGMEALNVNPGNAMLMYFTGLAYMVKEDFDNSRKMLELALDNSLNDNTYLQSIIYASLGDLYHQLKMEAASDVAYEEAIRLDSTNVSAMNNFAYYLSLRKKDLDKAAKYSKLSNEIEPNSSTFQDTYAWVLFQQGHYKDALLWIEKAMEGQNPSAVLYEHYGDILSKVGDIKEAVKQWEKALTLTSDTGTDSNKVKMKIREKRYVE</sequence>
<gene>
    <name evidence="3" type="ORF">FAZ19_06110</name>
</gene>
<dbReference type="SUPFAM" id="SSF48452">
    <property type="entry name" value="TPR-like"/>
    <property type="match status" value="1"/>
</dbReference>
<dbReference type="GO" id="GO:0051301">
    <property type="term" value="P:cell division"/>
    <property type="evidence" value="ECO:0007669"/>
    <property type="project" value="TreeGrafter"/>
</dbReference>
<evidence type="ECO:0000256" key="2">
    <source>
        <dbReference type="SAM" id="SignalP"/>
    </source>
</evidence>
<evidence type="ECO:0000256" key="1">
    <source>
        <dbReference type="PROSITE-ProRule" id="PRU00339"/>
    </source>
</evidence>
<feature type="chain" id="PRO_5020442142" evidence="2">
    <location>
        <begin position="33"/>
        <end position="569"/>
    </location>
</feature>
<feature type="repeat" description="TPR" evidence="1">
    <location>
        <begin position="308"/>
        <end position="341"/>
    </location>
</feature>
<keyword evidence="2" id="KW-0732">Signal</keyword>
<evidence type="ECO:0000313" key="4">
    <source>
        <dbReference type="Proteomes" id="UP000309872"/>
    </source>
</evidence>
<dbReference type="PROSITE" id="PS50005">
    <property type="entry name" value="TPR"/>
    <property type="match status" value="2"/>
</dbReference>
<comment type="caution">
    <text evidence="3">The sequence shown here is derived from an EMBL/GenBank/DDBJ whole genome shotgun (WGS) entry which is preliminary data.</text>
</comment>
<feature type="repeat" description="TPR" evidence="1">
    <location>
        <begin position="518"/>
        <end position="551"/>
    </location>
</feature>
<dbReference type="Proteomes" id="UP000309872">
    <property type="component" value="Unassembled WGS sequence"/>
</dbReference>
<dbReference type="Pfam" id="PF13181">
    <property type="entry name" value="TPR_8"/>
    <property type="match status" value="2"/>
</dbReference>
<name>A0A4U0H491_9SPHI</name>
<dbReference type="PANTHER" id="PTHR12558">
    <property type="entry name" value="CELL DIVISION CYCLE 16,23,27"/>
    <property type="match status" value="1"/>
</dbReference>
<dbReference type="SUPFAM" id="SSF81901">
    <property type="entry name" value="HCP-like"/>
    <property type="match status" value="1"/>
</dbReference>
<proteinExistence type="predicted"/>
<dbReference type="OrthoDB" id="9814220at2"/>
<organism evidence="3 4">
    <name type="scientific">Sphingobacterium alkalisoli</name>
    <dbReference type="NCBI Taxonomy" id="1874115"/>
    <lineage>
        <taxon>Bacteria</taxon>
        <taxon>Pseudomonadati</taxon>
        <taxon>Bacteroidota</taxon>
        <taxon>Sphingobacteriia</taxon>
        <taxon>Sphingobacteriales</taxon>
        <taxon>Sphingobacteriaceae</taxon>
        <taxon>Sphingobacterium</taxon>
    </lineage>
</organism>
<dbReference type="SMART" id="SM00028">
    <property type="entry name" value="TPR"/>
    <property type="match status" value="7"/>
</dbReference>
<dbReference type="EMBL" id="SUKA01000002">
    <property type="protein sequence ID" value="TJY66495.1"/>
    <property type="molecule type" value="Genomic_DNA"/>
</dbReference>
<dbReference type="RefSeq" id="WP_136819844.1">
    <property type="nucleotide sequence ID" value="NZ_BMJX01000002.1"/>
</dbReference>
<dbReference type="Pfam" id="PF13432">
    <property type="entry name" value="TPR_16"/>
    <property type="match status" value="2"/>
</dbReference>
<protein>
    <submittedName>
        <fullName evidence="3">Tetratricopeptide repeat protein</fullName>
    </submittedName>
</protein>
<dbReference type="PANTHER" id="PTHR12558:SF13">
    <property type="entry name" value="CELL DIVISION CYCLE PROTEIN 27 HOMOLOG"/>
    <property type="match status" value="1"/>
</dbReference>
<dbReference type="InterPro" id="IPR019734">
    <property type="entry name" value="TPR_rpt"/>
</dbReference>
<dbReference type="AlphaFoldDB" id="A0A4U0H491"/>
<evidence type="ECO:0000313" key="3">
    <source>
        <dbReference type="EMBL" id="TJY66495.1"/>
    </source>
</evidence>
<dbReference type="Gene3D" id="1.25.40.10">
    <property type="entry name" value="Tetratricopeptide repeat domain"/>
    <property type="match status" value="3"/>
</dbReference>
<dbReference type="InterPro" id="IPR011990">
    <property type="entry name" value="TPR-like_helical_dom_sf"/>
</dbReference>
<accession>A0A4U0H491</accession>
<reference evidence="3 4" key="1">
    <citation type="submission" date="2019-04" db="EMBL/GenBank/DDBJ databases">
        <title>Sphingobacterium olei sp. nov., isolated from oil-contaminated soil.</title>
        <authorList>
            <person name="Liu B."/>
        </authorList>
    </citation>
    <scope>NUCLEOTIDE SEQUENCE [LARGE SCALE GENOMIC DNA]</scope>
    <source>
        <strain evidence="3 4">Y3L14</strain>
    </source>
</reference>